<dbReference type="Gene3D" id="1.10.287.950">
    <property type="entry name" value="Methyl-accepting chemotaxis protein"/>
    <property type="match status" value="1"/>
</dbReference>
<feature type="domain" description="Methyl-accepting transducer" evidence="12">
    <location>
        <begin position="271"/>
        <end position="507"/>
    </location>
</feature>
<keyword evidence="2" id="KW-0997">Cell inner membrane</keyword>
<evidence type="ECO:0000256" key="5">
    <source>
        <dbReference type="ARBA" id="ARBA00023136"/>
    </source>
</evidence>
<dbReference type="PANTHER" id="PTHR32089:SF119">
    <property type="entry name" value="METHYL-ACCEPTING CHEMOTAXIS PROTEIN CTPL"/>
    <property type="match status" value="1"/>
</dbReference>
<dbReference type="InterPro" id="IPR004089">
    <property type="entry name" value="MCPsignal_dom"/>
</dbReference>
<reference evidence="15 16" key="1">
    <citation type="submission" date="2020-08" db="EMBL/GenBank/DDBJ databases">
        <title>Oceanospirillum sp. nov. isolated from marine sediment.</title>
        <authorList>
            <person name="Ji X."/>
        </authorList>
    </citation>
    <scope>NUCLEOTIDE SEQUENCE [LARGE SCALE GENOMIC DNA]</scope>
    <source>
        <strain evidence="15 16">D5</strain>
    </source>
</reference>
<feature type="compositionally biased region" description="Polar residues" evidence="10">
    <location>
        <begin position="520"/>
        <end position="533"/>
    </location>
</feature>
<dbReference type="InterPro" id="IPR003660">
    <property type="entry name" value="HAMP_dom"/>
</dbReference>
<evidence type="ECO:0000313" key="16">
    <source>
        <dbReference type="Proteomes" id="UP000565262"/>
    </source>
</evidence>
<dbReference type="GO" id="GO:0007165">
    <property type="term" value="P:signal transduction"/>
    <property type="evidence" value="ECO:0007669"/>
    <property type="project" value="UniProtKB-KW"/>
</dbReference>
<protein>
    <submittedName>
        <fullName evidence="15">Methyl-accepting chemotaxis protein</fullName>
    </submittedName>
</protein>
<dbReference type="InterPro" id="IPR024478">
    <property type="entry name" value="HlyB_4HB_MCP"/>
</dbReference>
<evidence type="ECO:0000256" key="4">
    <source>
        <dbReference type="ARBA" id="ARBA00022989"/>
    </source>
</evidence>
<dbReference type="FunFam" id="1.10.287.950:FF:000001">
    <property type="entry name" value="Methyl-accepting chemotaxis sensory transducer"/>
    <property type="match status" value="1"/>
</dbReference>
<evidence type="ECO:0000259" key="14">
    <source>
        <dbReference type="PROSITE" id="PS50885"/>
    </source>
</evidence>
<feature type="transmembrane region" description="Helical" evidence="11">
    <location>
        <begin position="192"/>
        <end position="210"/>
    </location>
</feature>
<dbReference type="Proteomes" id="UP000565262">
    <property type="component" value="Unassembled WGS sequence"/>
</dbReference>
<dbReference type="SMART" id="SM00304">
    <property type="entry name" value="HAMP"/>
    <property type="match status" value="1"/>
</dbReference>
<evidence type="ECO:0000256" key="9">
    <source>
        <dbReference type="SAM" id="Coils"/>
    </source>
</evidence>
<keyword evidence="5 11" id="KW-0472">Membrane</keyword>
<dbReference type="PROSITE" id="PS50192">
    <property type="entry name" value="T_SNARE"/>
    <property type="match status" value="1"/>
</dbReference>
<dbReference type="PROSITE" id="PS50111">
    <property type="entry name" value="CHEMOTAXIS_TRANSDUC_2"/>
    <property type="match status" value="1"/>
</dbReference>
<feature type="region of interest" description="Disordered" evidence="10">
    <location>
        <begin position="520"/>
        <end position="543"/>
    </location>
</feature>
<evidence type="ECO:0000256" key="3">
    <source>
        <dbReference type="ARBA" id="ARBA00022692"/>
    </source>
</evidence>
<evidence type="ECO:0000313" key="15">
    <source>
        <dbReference type="EMBL" id="MBB1486230.1"/>
    </source>
</evidence>
<keyword evidence="6 8" id="KW-0807">Transducer</keyword>
<keyword evidence="4 11" id="KW-1133">Transmembrane helix</keyword>
<keyword evidence="9" id="KW-0175">Coiled coil</keyword>
<accession>A0A839INF6</accession>
<dbReference type="SMART" id="SM00283">
    <property type="entry name" value="MA"/>
    <property type="match status" value="1"/>
</dbReference>
<evidence type="ECO:0000256" key="1">
    <source>
        <dbReference type="ARBA" id="ARBA00004429"/>
    </source>
</evidence>
<dbReference type="AlphaFoldDB" id="A0A839INF6"/>
<dbReference type="PANTHER" id="PTHR32089">
    <property type="entry name" value="METHYL-ACCEPTING CHEMOTAXIS PROTEIN MCPB"/>
    <property type="match status" value="1"/>
</dbReference>
<gene>
    <name evidence="15" type="ORF">H4O21_06375</name>
</gene>
<feature type="coiled-coil region" evidence="9">
    <location>
        <begin position="307"/>
        <end position="369"/>
    </location>
</feature>
<evidence type="ECO:0000256" key="6">
    <source>
        <dbReference type="ARBA" id="ARBA00023224"/>
    </source>
</evidence>
<feature type="transmembrane region" description="Helical" evidence="11">
    <location>
        <begin position="13"/>
        <end position="35"/>
    </location>
</feature>
<comment type="caution">
    <text evidence="15">The sequence shown here is derived from an EMBL/GenBank/DDBJ whole genome shotgun (WGS) entry which is preliminary data.</text>
</comment>
<evidence type="ECO:0000256" key="8">
    <source>
        <dbReference type="PROSITE-ProRule" id="PRU00284"/>
    </source>
</evidence>
<evidence type="ECO:0000256" key="11">
    <source>
        <dbReference type="SAM" id="Phobius"/>
    </source>
</evidence>
<proteinExistence type="inferred from homology"/>
<dbReference type="Pfam" id="PF00015">
    <property type="entry name" value="MCPsignal"/>
    <property type="match status" value="1"/>
</dbReference>
<dbReference type="InterPro" id="IPR004090">
    <property type="entry name" value="Chemotax_Me-accpt_rcpt"/>
</dbReference>
<evidence type="ECO:0000256" key="10">
    <source>
        <dbReference type="SAM" id="MobiDB-lite"/>
    </source>
</evidence>
<evidence type="ECO:0000259" key="13">
    <source>
        <dbReference type="PROSITE" id="PS50192"/>
    </source>
</evidence>
<dbReference type="GO" id="GO:0006935">
    <property type="term" value="P:chemotaxis"/>
    <property type="evidence" value="ECO:0007669"/>
    <property type="project" value="InterPro"/>
</dbReference>
<sequence>MNSYSHLSLRWQISIPVFLLSIFIVILGGSGYLGITAVSQQSDIMARHLTPATSAILNADRDLYQATTAMRDYVSMSEDRQASRQDFDDNAKQAFDRMMKARQLVASVGVEMVDENQFRTDFSQWKTKAQQVFTLADQGKISDALALIRTEEGKLFGALRDQYDALGESIDKQSSRIADNIISTQNKEMTKIVAILILASVLSLLVVIYIPRMVVSAIKQLERMLSALADGGGDLTQRIPAEGDNEIASLAMQVNRFIEFLQTMIAEARIHTHEMHSVVDDLCKGAEETSQSAEHQQQSVNQIHTAVTELQNAINEIADNAMQSSNEANQVHQDVSASGQAIHAASSQITTLSDDMQNVVALISELEKESTNIVSVLDVIGGIAEQTNLLALNAAIEAARAGEAGRGFAVVADEVRTLASKTQQSTQDIQEMIDRLQAGVNNAVSAMQKANSEVAETVTRSESASEALDRIVQGVNRINDMSTQIAAATEEQSSVALHMSETVSDVNKHTEALNRLAAKTKTSGNSLHHSTGALSGHMNRFRV</sequence>
<dbReference type="RefSeq" id="WP_182808018.1">
    <property type="nucleotide sequence ID" value="NZ_JACJFM010000006.1"/>
</dbReference>
<dbReference type="EMBL" id="JACJFM010000006">
    <property type="protein sequence ID" value="MBB1486230.1"/>
    <property type="molecule type" value="Genomic_DNA"/>
</dbReference>
<comment type="similarity">
    <text evidence="7">Belongs to the methyl-accepting chemotaxis (MCP) protein family.</text>
</comment>
<dbReference type="Pfam" id="PF12729">
    <property type="entry name" value="4HB_MCP_1"/>
    <property type="match status" value="1"/>
</dbReference>
<dbReference type="PROSITE" id="PS50885">
    <property type="entry name" value="HAMP"/>
    <property type="match status" value="1"/>
</dbReference>
<dbReference type="PRINTS" id="PR00260">
    <property type="entry name" value="CHEMTRNSDUCR"/>
</dbReference>
<keyword evidence="3 11" id="KW-0812">Transmembrane</keyword>
<dbReference type="InterPro" id="IPR000727">
    <property type="entry name" value="T_SNARE_dom"/>
</dbReference>
<dbReference type="CDD" id="cd06225">
    <property type="entry name" value="HAMP"/>
    <property type="match status" value="1"/>
</dbReference>
<feature type="domain" description="T-SNARE coiled-coil homology" evidence="13">
    <location>
        <begin position="458"/>
        <end position="520"/>
    </location>
</feature>
<dbReference type="Pfam" id="PF00672">
    <property type="entry name" value="HAMP"/>
    <property type="match status" value="1"/>
</dbReference>
<dbReference type="CDD" id="cd11386">
    <property type="entry name" value="MCP_signal"/>
    <property type="match status" value="1"/>
</dbReference>
<evidence type="ECO:0000259" key="12">
    <source>
        <dbReference type="PROSITE" id="PS50111"/>
    </source>
</evidence>
<comment type="subcellular location">
    <subcellularLocation>
        <location evidence="1">Cell inner membrane</location>
        <topology evidence="1">Multi-pass membrane protein</topology>
    </subcellularLocation>
</comment>
<name>A0A839INF6_9GAMM</name>
<keyword evidence="16" id="KW-1185">Reference proteome</keyword>
<evidence type="ECO:0000256" key="7">
    <source>
        <dbReference type="ARBA" id="ARBA00029447"/>
    </source>
</evidence>
<feature type="domain" description="HAMP" evidence="14">
    <location>
        <begin position="212"/>
        <end position="266"/>
    </location>
</feature>
<dbReference type="SUPFAM" id="SSF58104">
    <property type="entry name" value="Methyl-accepting chemotaxis protein (MCP) signaling domain"/>
    <property type="match status" value="1"/>
</dbReference>
<evidence type="ECO:0000256" key="2">
    <source>
        <dbReference type="ARBA" id="ARBA00022519"/>
    </source>
</evidence>
<organism evidence="15 16">
    <name type="scientific">Oceanospirillum sediminis</name>
    <dbReference type="NCBI Taxonomy" id="2760088"/>
    <lineage>
        <taxon>Bacteria</taxon>
        <taxon>Pseudomonadati</taxon>
        <taxon>Pseudomonadota</taxon>
        <taxon>Gammaproteobacteria</taxon>
        <taxon>Oceanospirillales</taxon>
        <taxon>Oceanospirillaceae</taxon>
        <taxon>Oceanospirillum</taxon>
    </lineage>
</organism>
<dbReference type="GO" id="GO:0005886">
    <property type="term" value="C:plasma membrane"/>
    <property type="evidence" value="ECO:0007669"/>
    <property type="project" value="UniProtKB-SubCell"/>
</dbReference>
<dbReference type="GO" id="GO:0004888">
    <property type="term" value="F:transmembrane signaling receptor activity"/>
    <property type="evidence" value="ECO:0007669"/>
    <property type="project" value="InterPro"/>
</dbReference>
<keyword evidence="2" id="KW-1003">Cell membrane</keyword>